<evidence type="ECO:0000313" key="7">
    <source>
        <dbReference type="EMBL" id="AXX86005.1"/>
    </source>
</evidence>
<dbReference type="EMBL" id="CP032101">
    <property type="protein sequence ID" value="AXX86005.1"/>
    <property type="molecule type" value="Genomic_DNA"/>
</dbReference>
<dbReference type="Proteomes" id="UP000224740">
    <property type="component" value="Unassembled WGS sequence"/>
</dbReference>
<dbReference type="Pfam" id="PF06146">
    <property type="entry name" value="PsiE"/>
    <property type="match status" value="1"/>
</dbReference>
<reference evidence="7 10" key="3">
    <citation type="submission" date="2018-08" db="EMBL/GenBank/DDBJ databases">
        <title>Complete genome of the Arcobacter marinus type strain JCM 15502.</title>
        <authorList>
            <person name="Miller W.G."/>
            <person name="Yee E."/>
            <person name="Huynh S."/>
            <person name="Parker C.T."/>
        </authorList>
    </citation>
    <scope>NUCLEOTIDE SEQUENCE [LARGE SCALE GENOMIC DNA]</scope>
    <source>
        <strain evidence="7 10">JCM 15502</strain>
    </source>
</reference>
<organism evidence="7 10">
    <name type="scientific">Malaciobacter marinus</name>
    <dbReference type="NCBI Taxonomy" id="505249"/>
    <lineage>
        <taxon>Bacteria</taxon>
        <taxon>Pseudomonadati</taxon>
        <taxon>Campylobacterota</taxon>
        <taxon>Epsilonproteobacteria</taxon>
        <taxon>Campylobacterales</taxon>
        <taxon>Arcobacteraceae</taxon>
        <taxon>Malaciobacter</taxon>
    </lineage>
</organism>
<sequence>MKKAIQKIRNYFENNYEFLAATIIFIIILAVKLDFQRTIVLMLEFIVIMEVMKMISDFIKKAKLRLRFVIDIFIIFLIRDVIIYTSHAEKDYFTILFLLFVILVFFIFRILAIKYSPSKKDILTKEEIDEK</sequence>
<proteinExistence type="predicted"/>
<dbReference type="EMBL" id="NXAO01000032">
    <property type="protein sequence ID" value="PHO15269.1"/>
    <property type="molecule type" value="Genomic_DNA"/>
</dbReference>
<dbReference type="InterPro" id="IPR020948">
    <property type="entry name" value="P_starv_induced_PsiE-like"/>
</dbReference>
<dbReference type="Proteomes" id="UP000264693">
    <property type="component" value="Chromosome"/>
</dbReference>
<name>A0A347THC7_9BACT</name>
<dbReference type="GO" id="GO:0005886">
    <property type="term" value="C:plasma membrane"/>
    <property type="evidence" value="ECO:0007669"/>
    <property type="project" value="UniProtKB-SubCell"/>
</dbReference>
<evidence type="ECO:0000313" key="9">
    <source>
        <dbReference type="Proteomes" id="UP000224740"/>
    </source>
</evidence>
<keyword evidence="3 6" id="KW-0812">Transmembrane</keyword>
<feature type="transmembrane region" description="Helical" evidence="6">
    <location>
        <begin position="68"/>
        <end position="86"/>
    </location>
</feature>
<keyword evidence="9" id="KW-1185">Reference proteome</keyword>
<evidence type="ECO:0000313" key="8">
    <source>
        <dbReference type="EMBL" id="PHO15269.1"/>
    </source>
</evidence>
<evidence type="ECO:0000256" key="6">
    <source>
        <dbReference type="SAM" id="Phobius"/>
    </source>
</evidence>
<evidence type="ECO:0000256" key="2">
    <source>
        <dbReference type="ARBA" id="ARBA00022475"/>
    </source>
</evidence>
<keyword evidence="4 6" id="KW-1133">Transmembrane helix</keyword>
<reference evidence="9" key="1">
    <citation type="submission" date="2017-09" db="EMBL/GenBank/DDBJ databases">
        <title>Arcobacter canalis sp. nov., a new species isolated from a water canal contaminated with urban sewage.</title>
        <authorList>
            <person name="Perez-Cataluna A."/>
            <person name="Salas-Masso N."/>
            <person name="Figueras M.J."/>
        </authorList>
    </citation>
    <scope>NUCLEOTIDE SEQUENCE [LARGE SCALE GENOMIC DNA]</scope>
    <source>
        <strain evidence="9">CECT 7727</strain>
    </source>
</reference>
<feature type="transmembrane region" description="Helical" evidence="6">
    <location>
        <begin position="16"/>
        <end position="33"/>
    </location>
</feature>
<evidence type="ECO:0000256" key="3">
    <source>
        <dbReference type="ARBA" id="ARBA00022692"/>
    </source>
</evidence>
<dbReference type="RefSeq" id="WP_099311152.1">
    <property type="nucleotide sequence ID" value="NZ_CP032101.1"/>
</dbReference>
<feature type="transmembrane region" description="Helical" evidence="6">
    <location>
        <begin position="92"/>
        <end position="112"/>
    </location>
</feature>
<accession>A0A347THC7</accession>
<reference evidence="8" key="2">
    <citation type="submission" date="2017-09" db="EMBL/GenBank/DDBJ databases">
        <authorList>
            <person name="Perez-Cataluna A."/>
            <person name="Figueras M.J."/>
            <person name="Salas-Masso N."/>
        </authorList>
    </citation>
    <scope>NUCLEOTIDE SEQUENCE</scope>
    <source>
        <strain evidence="8">CECT 7727</strain>
    </source>
</reference>
<evidence type="ECO:0000313" key="10">
    <source>
        <dbReference type="Proteomes" id="UP000264693"/>
    </source>
</evidence>
<dbReference type="KEGG" id="amar:AMRN_0225"/>
<feature type="transmembrane region" description="Helical" evidence="6">
    <location>
        <begin position="39"/>
        <end position="56"/>
    </location>
</feature>
<keyword evidence="5 6" id="KW-0472">Membrane</keyword>
<evidence type="ECO:0000256" key="4">
    <source>
        <dbReference type="ARBA" id="ARBA00022989"/>
    </source>
</evidence>
<keyword evidence="2" id="KW-1003">Cell membrane</keyword>
<dbReference type="AlphaFoldDB" id="A0A347THC7"/>
<protein>
    <submittedName>
        <fullName evidence="7">Putative membrane protein</fullName>
    </submittedName>
</protein>
<gene>
    <name evidence="7" type="ORF">AMRN_0225</name>
    <name evidence="8" type="ORF">CPH92_07685</name>
</gene>
<comment type="subcellular location">
    <subcellularLocation>
        <location evidence="1">Cell membrane</location>
        <topology evidence="1">Multi-pass membrane protein</topology>
    </subcellularLocation>
</comment>
<evidence type="ECO:0000256" key="1">
    <source>
        <dbReference type="ARBA" id="ARBA00004651"/>
    </source>
</evidence>
<evidence type="ECO:0000256" key="5">
    <source>
        <dbReference type="ARBA" id="ARBA00023136"/>
    </source>
</evidence>